<dbReference type="SUPFAM" id="SSF81324">
    <property type="entry name" value="Voltage-gated potassium channels"/>
    <property type="match status" value="1"/>
</dbReference>
<dbReference type="InterPro" id="IPR003148">
    <property type="entry name" value="RCK_N"/>
</dbReference>
<keyword evidence="1" id="KW-1133">Transmembrane helix</keyword>
<evidence type="ECO:0000259" key="2">
    <source>
        <dbReference type="PROSITE" id="PS51202"/>
    </source>
</evidence>
<dbReference type="PROSITE" id="PS51202">
    <property type="entry name" value="RCK_C"/>
    <property type="match status" value="1"/>
</dbReference>
<dbReference type="InterPro" id="IPR050721">
    <property type="entry name" value="Trk_Ktr_HKT_K-transport"/>
</dbReference>
<keyword evidence="3" id="KW-0813">Transport</keyword>
<dbReference type="Gene3D" id="3.30.70.1450">
    <property type="entry name" value="Regulator of K+ conductance, C-terminal domain"/>
    <property type="match status" value="1"/>
</dbReference>
<dbReference type="EMBL" id="NXLV01000009">
    <property type="protein sequence ID" value="RDU70490.1"/>
    <property type="molecule type" value="Genomic_DNA"/>
</dbReference>
<feature type="transmembrane region" description="Helical" evidence="1">
    <location>
        <begin position="38"/>
        <end position="57"/>
    </location>
</feature>
<keyword evidence="3" id="KW-0407">Ion channel</keyword>
<dbReference type="Gene3D" id="3.40.50.720">
    <property type="entry name" value="NAD(P)-binding Rossmann-like Domain"/>
    <property type="match status" value="1"/>
</dbReference>
<feature type="domain" description="RCK C-terminal" evidence="2">
    <location>
        <begin position="284"/>
        <end position="369"/>
    </location>
</feature>
<dbReference type="GO" id="GO:0008324">
    <property type="term" value="F:monoatomic cation transmembrane transporter activity"/>
    <property type="evidence" value="ECO:0007669"/>
    <property type="project" value="InterPro"/>
</dbReference>
<dbReference type="RefSeq" id="WP_115569759.1">
    <property type="nucleotide sequence ID" value="NZ_NXLV01000009.1"/>
</dbReference>
<dbReference type="SUPFAM" id="SSF51735">
    <property type="entry name" value="NAD(P)-binding Rossmann-fold domains"/>
    <property type="match status" value="1"/>
</dbReference>
<keyword evidence="3" id="KW-0406">Ion transport</keyword>
<dbReference type="GO" id="GO:0006813">
    <property type="term" value="P:potassium ion transport"/>
    <property type="evidence" value="ECO:0007669"/>
    <property type="project" value="InterPro"/>
</dbReference>
<dbReference type="OrthoDB" id="9781411at2"/>
<dbReference type="InterPro" id="IPR036721">
    <property type="entry name" value="RCK_C_sf"/>
</dbReference>
<dbReference type="Gene3D" id="1.10.287.70">
    <property type="match status" value="1"/>
</dbReference>
<name>A0A3D8IZV5_9HELI</name>
<gene>
    <name evidence="3" type="ORF">CQA58_05465</name>
</gene>
<dbReference type="Pfam" id="PF02254">
    <property type="entry name" value="TrkA_N"/>
    <property type="match status" value="1"/>
</dbReference>
<sequence>MLKKIKKALHWNESEDKRQNPESDLSAALYEQFKYFRLPLLLIQIFLLLGTLGYLWLEDYSLIDAFFQTAYTFTNTGFGSLKEDNFKPLTIIFTTIIMFAGAGVIAFSVATVVSVINNGTLIKIIREKKMVNKIVRLRNHYVVCYHNEYTIELSKRFREAQVPFVVIDNSPNFEEEAKKNKYPYYITSDPHTAVAFLRTHLASAKGVVTFSKTPADNIALIASVRIFEKELGRKPYYIIASADTQEDMDRLKKLGANSVVSPTKLMAQRVSAMAIRPDMENLIEQFAYRKDTPLDLEEVVVPKYSWMVLKKLKDVNFRSLTRVSVVGITQKDGTYITMPTGDVIVPSESKLLMIGTSEGIRETKRLISRKDMPEEIRAEREKKKDRELR</sequence>
<organism evidence="3 4">
    <name type="scientific">Helicobacter brantae</name>
    <dbReference type="NCBI Taxonomy" id="375927"/>
    <lineage>
        <taxon>Bacteria</taxon>
        <taxon>Pseudomonadati</taxon>
        <taxon>Campylobacterota</taxon>
        <taxon>Epsilonproteobacteria</taxon>
        <taxon>Campylobacterales</taxon>
        <taxon>Helicobacteraceae</taxon>
        <taxon>Helicobacter</taxon>
    </lineage>
</organism>
<dbReference type="AlphaFoldDB" id="A0A3D8IZV5"/>
<reference evidence="3 4" key="1">
    <citation type="submission" date="2018-04" db="EMBL/GenBank/DDBJ databases">
        <title>Novel Campyloabacter and Helicobacter Species and Strains.</title>
        <authorList>
            <person name="Mannion A.J."/>
            <person name="Shen Z."/>
            <person name="Fox J.G."/>
        </authorList>
    </citation>
    <scope>NUCLEOTIDE SEQUENCE [LARGE SCALE GENOMIC DNA]</scope>
    <source>
        <strain evidence="3 4">MIT 04-9366</strain>
    </source>
</reference>
<dbReference type="InterPro" id="IPR006037">
    <property type="entry name" value="RCK_C"/>
</dbReference>
<accession>A0A3D8IZV5</accession>
<dbReference type="PANTHER" id="PTHR43833">
    <property type="entry name" value="POTASSIUM CHANNEL PROTEIN 2-RELATED-RELATED"/>
    <property type="match status" value="1"/>
</dbReference>
<proteinExistence type="predicted"/>
<evidence type="ECO:0000313" key="4">
    <source>
        <dbReference type="Proteomes" id="UP000257045"/>
    </source>
</evidence>
<dbReference type="PANTHER" id="PTHR43833:SF9">
    <property type="entry name" value="POTASSIUM CHANNEL PROTEIN YUGO-RELATED"/>
    <property type="match status" value="1"/>
</dbReference>
<comment type="caution">
    <text evidence="3">The sequence shown here is derived from an EMBL/GenBank/DDBJ whole genome shotgun (WGS) entry which is preliminary data.</text>
</comment>
<keyword evidence="1" id="KW-0472">Membrane</keyword>
<dbReference type="Proteomes" id="UP000257045">
    <property type="component" value="Unassembled WGS sequence"/>
</dbReference>
<protein>
    <submittedName>
        <fullName evidence="3">Potassium channel protein</fullName>
    </submittedName>
</protein>
<dbReference type="InterPro" id="IPR036291">
    <property type="entry name" value="NAD(P)-bd_dom_sf"/>
</dbReference>
<feature type="transmembrane region" description="Helical" evidence="1">
    <location>
        <begin position="91"/>
        <end position="116"/>
    </location>
</feature>
<evidence type="ECO:0000313" key="3">
    <source>
        <dbReference type="EMBL" id="RDU70490.1"/>
    </source>
</evidence>
<dbReference type="Pfam" id="PF02080">
    <property type="entry name" value="TrkA_C"/>
    <property type="match status" value="1"/>
</dbReference>
<keyword evidence="1" id="KW-0812">Transmembrane</keyword>
<keyword evidence="4" id="KW-1185">Reference proteome</keyword>
<dbReference type="SUPFAM" id="SSF116726">
    <property type="entry name" value="TrkA C-terminal domain-like"/>
    <property type="match status" value="1"/>
</dbReference>
<evidence type="ECO:0000256" key="1">
    <source>
        <dbReference type="SAM" id="Phobius"/>
    </source>
</evidence>